<keyword evidence="8" id="KW-1185">Reference proteome</keyword>
<dbReference type="Pfam" id="PF05875">
    <property type="entry name" value="Ceramidase"/>
    <property type="match status" value="1"/>
</dbReference>
<proteinExistence type="predicted"/>
<feature type="transmembrane region" description="Helical" evidence="6">
    <location>
        <begin position="104"/>
        <end position="122"/>
    </location>
</feature>
<protein>
    <submittedName>
        <fullName evidence="7">Ceramidase domain-containing protein</fullName>
    </submittedName>
</protein>
<accession>A0ABS5HU60</accession>
<evidence type="ECO:0000256" key="6">
    <source>
        <dbReference type="SAM" id="Phobius"/>
    </source>
</evidence>
<evidence type="ECO:0000256" key="5">
    <source>
        <dbReference type="ARBA" id="ARBA00023136"/>
    </source>
</evidence>
<dbReference type="InterPro" id="IPR008901">
    <property type="entry name" value="ACER"/>
</dbReference>
<feature type="transmembrane region" description="Helical" evidence="6">
    <location>
        <begin position="47"/>
        <end position="65"/>
    </location>
</feature>
<keyword evidence="4 6" id="KW-1133">Transmembrane helix</keyword>
<feature type="transmembrane region" description="Helical" evidence="6">
    <location>
        <begin position="23"/>
        <end position="40"/>
    </location>
</feature>
<feature type="transmembrane region" description="Helical" evidence="6">
    <location>
        <begin position="159"/>
        <end position="175"/>
    </location>
</feature>
<organism evidence="7 8">
    <name type="scientific">Thalassovita aquimarina</name>
    <dbReference type="NCBI Taxonomy" id="2785917"/>
    <lineage>
        <taxon>Bacteria</taxon>
        <taxon>Pseudomonadati</taxon>
        <taxon>Pseudomonadota</taxon>
        <taxon>Alphaproteobacteria</taxon>
        <taxon>Rhodobacterales</taxon>
        <taxon>Roseobacteraceae</taxon>
        <taxon>Thalassovita</taxon>
    </lineage>
</organism>
<feature type="transmembrane region" description="Helical" evidence="6">
    <location>
        <begin position="128"/>
        <end position="147"/>
    </location>
</feature>
<name>A0ABS5HU60_9RHOB</name>
<evidence type="ECO:0000256" key="1">
    <source>
        <dbReference type="ARBA" id="ARBA00004141"/>
    </source>
</evidence>
<evidence type="ECO:0000256" key="4">
    <source>
        <dbReference type="ARBA" id="ARBA00022989"/>
    </source>
</evidence>
<dbReference type="RefSeq" id="WP_212702121.1">
    <property type="nucleotide sequence ID" value="NZ_JADMKU010000015.1"/>
</dbReference>
<dbReference type="EMBL" id="JADMKU010000015">
    <property type="protein sequence ID" value="MBR9652512.1"/>
    <property type="molecule type" value="Genomic_DNA"/>
</dbReference>
<reference evidence="7 8" key="1">
    <citation type="journal article" date="2021" name="Arch. Microbiol.">
        <title>Thalassobius aquimarinus sp. nov., isolated from the Sea of Japan seashore.</title>
        <authorList>
            <person name="Kurilenko V.V."/>
            <person name="Romanenko L.A."/>
            <person name="Chernysheva N.Y."/>
            <person name="Velansky P.V."/>
            <person name="Tekutyeva L.A."/>
            <person name="Isaeva M.P."/>
            <person name="Mikhailov V.V."/>
        </authorList>
    </citation>
    <scope>NUCLEOTIDE SEQUENCE [LARGE SCALE GENOMIC DNA]</scope>
    <source>
        <strain evidence="7 8">KMM 8518</strain>
    </source>
</reference>
<keyword evidence="2 6" id="KW-0812">Transmembrane</keyword>
<evidence type="ECO:0000256" key="2">
    <source>
        <dbReference type="ARBA" id="ARBA00022692"/>
    </source>
</evidence>
<keyword evidence="3" id="KW-0378">Hydrolase</keyword>
<evidence type="ECO:0000313" key="7">
    <source>
        <dbReference type="EMBL" id="MBR9652512.1"/>
    </source>
</evidence>
<sequence>MDWFRAVDSYCERVGTEYWAEPINALTNLGFVVAAALLWSRVRGLPLARALTVVLAVIGVGSWLFHTHAQVWAGVADSVPILVFVLIYIFAANRDFWRMPQGRAFAVMLLFFPFAAVTVPLFRLLPGLGASAGYAPVPLLIAIYAVLLRHRAPQTARRLGIGAAILCVSILFRSLDDPLCAVWPLGTHFVWHLLNATMLGWMIETYRRHMLAEPTSRR</sequence>
<evidence type="ECO:0000313" key="8">
    <source>
        <dbReference type="Proteomes" id="UP001195941"/>
    </source>
</evidence>
<feature type="transmembrane region" description="Helical" evidence="6">
    <location>
        <begin position="181"/>
        <end position="203"/>
    </location>
</feature>
<feature type="transmembrane region" description="Helical" evidence="6">
    <location>
        <begin position="71"/>
        <end position="92"/>
    </location>
</feature>
<keyword evidence="5 6" id="KW-0472">Membrane</keyword>
<comment type="caution">
    <text evidence="7">The sequence shown here is derived from an EMBL/GenBank/DDBJ whole genome shotgun (WGS) entry which is preliminary data.</text>
</comment>
<dbReference type="Proteomes" id="UP001195941">
    <property type="component" value="Unassembled WGS sequence"/>
</dbReference>
<gene>
    <name evidence="7" type="ORF">IT775_15440</name>
</gene>
<evidence type="ECO:0000256" key="3">
    <source>
        <dbReference type="ARBA" id="ARBA00022801"/>
    </source>
</evidence>
<comment type="subcellular location">
    <subcellularLocation>
        <location evidence="1">Membrane</location>
        <topology evidence="1">Multi-pass membrane protein</topology>
    </subcellularLocation>
</comment>